<evidence type="ECO:0000256" key="3">
    <source>
        <dbReference type="ARBA" id="ARBA00022448"/>
    </source>
</evidence>
<dbReference type="AlphaFoldDB" id="A0A8S4SBN2"/>
<dbReference type="InterPro" id="IPR018108">
    <property type="entry name" value="MCP_transmembrane"/>
</dbReference>
<evidence type="ECO:0000256" key="6">
    <source>
        <dbReference type="ARBA" id="ARBA00022989"/>
    </source>
</evidence>
<keyword evidence="3 9" id="KW-0813">Transport</keyword>
<gene>
    <name evidence="10" type="primary">jg3686</name>
    <name evidence="10" type="ORF">PAEG_LOCUS21314</name>
</gene>
<dbReference type="Gene3D" id="1.50.40.10">
    <property type="entry name" value="Mitochondrial carrier domain"/>
    <property type="match status" value="1"/>
</dbReference>
<dbReference type="OrthoDB" id="448427at2759"/>
<feature type="repeat" description="Solcar" evidence="8">
    <location>
        <begin position="136"/>
        <end position="219"/>
    </location>
</feature>
<dbReference type="InterPro" id="IPR050391">
    <property type="entry name" value="Mito_Metabolite_Transporter"/>
</dbReference>
<keyword evidence="4 8" id="KW-0812">Transmembrane</keyword>
<keyword evidence="11" id="KW-1185">Reference proteome</keyword>
<dbReference type="InterPro" id="IPR023395">
    <property type="entry name" value="MCP_dom_sf"/>
</dbReference>
<evidence type="ECO:0000313" key="11">
    <source>
        <dbReference type="Proteomes" id="UP000838756"/>
    </source>
</evidence>
<dbReference type="PANTHER" id="PTHR45618">
    <property type="entry name" value="MITOCHONDRIAL DICARBOXYLATE CARRIER-RELATED"/>
    <property type="match status" value="1"/>
</dbReference>
<comment type="caution">
    <text evidence="10">The sequence shown here is derived from an EMBL/GenBank/DDBJ whole genome shotgun (WGS) entry which is preliminary data.</text>
</comment>
<organism evidence="10 11">
    <name type="scientific">Pararge aegeria aegeria</name>
    <dbReference type="NCBI Taxonomy" id="348720"/>
    <lineage>
        <taxon>Eukaryota</taxon>
        <taxon>Metazoa</taxon>
        <taxon>Ecdysozoa</taxon>
        <taxon>Arthropoda</taxon>
        <taxon>Hexapoda</taxon>
        <taxon>Insecta</taxon>
        <taxon>Pterygota</taxon>
        <taxon>Neoptera</taxon>
        <taxon>Endopterygota</taxon>
        <taxon>Lepidoptera</taxon>
        <taxon>Glossata</taxon>
        <taxon>Ditrysia</taxon>
        <taxon>Papilionoidea</taxon>
        <taxon>Nymphalidae</taxon>
        <taxon>Satyrinae</taxon>
        <taxon>Satyrini</taxon>
        <taxon>Parargina</taxon>
        <taxon>Pararge</taxon>
    </lineage>
</organism>
<reference evidence="10" key="1">
    <citation type="submission" date="2022-03" db="EMBL/GenBank/DDBJ databases">
        <authorList>
            <person name="Lindestad O."/>
        </authorList>
    </citation>
    <scope>NUCLEOTIDE SEQUENCE</scope>
</reference>
<evidence type="ECO:0000256" key="5">
    <source>
        <dbReference type="ARBA" id="ARBA00022737"/>
    </source>
</evidence>
<dbReference type="Pfam" id="PF00153">
    <property type="entry name" value="Mito_carr"/>
    <property type="match status" value="2"/>
</dbReference>
<name>A0A8S4SBN2_9NEOP</name>
<accession>A0A8S4SBN2</accession>
<evidence type="ECO:0000256" key="8">
    <source>
        <dbReference type="PROSITE-ProRule" id="PRU00282"/>
    </source>
</evidence>
<evidence type="ECO:0000256" key="2">
    <source>
        <dbReference type="ARBA" id="ARBA00006375"/>
    </source>
</evidence>
<dbReference type="SUPFAM" id="SSF103506">
    <property type="entry name" value="Mitochondrial carrier"/>
    <property type="match status" value="1"/>
</dbReference>
<comment type="subcellular location">
    <subcellularLocation>
        <location evidence="1">Membrane</location>
        <topology evidence="1">Multi-pass membrane protein</topology>
    </subcellularLocation>
</comment>
<dbReference type="GO" id="GO:0016020">
    <property type="term" value="C:membrane"/>
    <property type="evidence" value="ECO:0007669"/>
    <property type="project" value="UniProtKB-SubCell"/>
</dbReference>
<protein>
    <submittedName>
        <fullName evidence="10">Jg3686 protein</fullName>
    </submittedName>
</protein>
<dbReference type="EMBL" id="CAKXAJ010025929">
    <property type="protein sequence ID" value="CAH2246207.1"/>
    <property type="molecule type" value="Genomic_DNA"/>
</dbReference>
<evidence type="ECO:0000256" key="1">
    <source>
        <dbReference type="ARBA" id="ARBA00004141"/>
    </source>
</evidence>
<evidence type="ECO:0000313" key="10">
    <source>
        <dbReference type="EMBL" id="CAH2246207.1"/>
    </source>
</evidence>
<comment type="similarity">
    <text evidence="2 9">Belongs to the mitochondrial carrier (TC 2.A.29) family.</text>
</comment>
<evidence type="ECO:0000256" key="7">
    <source>
        <dbReference type="ARBA" id="ARBA00023136"/>
    </source>
</evidence>
<keyword evidence="6" id="KW-1133">Transmembrane helix</keyword>
<keyword evidence="7 8" id="KW-0472">Membrane</keyword>
<feature type="repeat" description="Solcar" evidence="8">
    <location>
        <begin position="33"/>
        <end position="128"/>
    </location>
</feature>
<dbReference type="Proteomes" id="UP000838756">
    <property type="component" value="Unassembled WGS sequence"/>
</dbReference>
<proteinExistence type="inferred from homology"/>
<keyword evidence="5" id="KW-0677">Repeat</keyword>
<dbReference type="PROSITE" id="PS50920">
    <property type="entry name" value="SOLCAR"/>
    <property type="match status" value="2"/>
</dbReference>
<sequence>MALYARDPPPKKKVPWPVAMVLGGMAGDSSKEPVLSEKLVISLTAGLCGALAGNPSEVALVRLMADGPLEPCVACNCPRLYRGTFDALYKICAQEGVRALWRGGTLTMGRSVLVSISQVWSYTQVRESCCKSSLAKGLSLHIYASFVSSFLTALISLPIDLVKTRYQVRHRGLSQSEIFSDIVHRKGVLYFWKGFVPYYIRMAIHTIVSLIIFDELHQIYEHNKG</sequence>
<evidence type="ECO:0000256" key="4">
    <source>
        <dbReference type="ARBA" id="ARBA00022692"/>
    </source>
</evidence>
<evidence type="ECO:0000256" key="9">
    <source>
        <dbReference type="RuleBase" id="RU000488"/>
    </source>
</evidence>